<accession>A0A3P8DD48</accession>
<gene>
    <name evidence="2" type="ORF">HPBE_LOCUS12898</name>
</gene>
<reference evidence="4" key="2">
    <citation type="submission" date="2019-09" db="UniProtKB">
        <authorList>
            <consortium name="WormBaseParasite"/>
        </authorList>
    </citation>
    <scope>IDENTIFICATION</scope>
</reference>
<keyword evidence="3" id="KW-1185">Reference proteome</keyword>
<evidence type="ECO:0000313" key="4">
    <source>
        <dbReference type="WBParaSite" id="HPBE_0001289701-mRNA-1"/>
    </source>
</evidence>
<feature type="domain" description="Transposable element Tc3 transposase-like DNA-binding HTH" evidence="1">
    <location>
        <begin position="38"/>
        <end position="77"/>
    </location>
</feature>
<organism evidence="3 4">
    <name type="scientific">Heligmosomoides polygyrus</name>
    <name type="common">Parasitic roundworm</name>
    <dbReference type="NCBI Taxonomy" id="6339"/>
    <lineage>
        <taxon>Eukaryota</taxon>
        <taxon>Metazoa</taxon>
        <taxon>Ecdysozoa</taxon>
        <taxon>Nematoda</taxon>
        <taxon>Chromadorea</taxon>
        <taxon>Rhabditida</taxon>
        <taxon>Rhabditina</taxon>
        <taxon>Rhabditomorpha</taxon>
        <taxon>Strongyloidea</taxon>
        <taxon>Heligmosomidae</taxon>
        <taxon>Heligmosomoides</taxon>
    </lineage>
</organism>
<dbReference type="EMBL" id="UZAH01027681">
    <property type="protein sequence ID" value="VDO94042.1"/>
    <property type="molecule type" value="Genomic_DNA"/>
</dbReference>
<name>A0A183FWQ6_HELPZ</name>
<dbReference type="Gene3D" id="1.10.10.60">
    <property type="entry name" value="Homeodomain-like"/>
    <property type="match status" value="1"/>
</dbReference>
<evidence type="ECO:0000259" key="1">
    <source>
        <dbReference type="Pfam" id="PF21517"/>
    </source>
</evidence>
<accession>A0A183FWQ6</accession>
<dbReference type="WBParaSite" id="HPBE_0001289701-mRNA-1">
    <property type="protein sequence ID" value="HPBE_0001289701-mRNA-1"/>
    <property type="gene ID" value="HPBE_0001289701"/>
</dbReference>
<protein>
    <submittedName>
        <fullName evidence="4">HTH_Tnp_Tc3_1 domain-containing protein</fullName>
    </submittedName>
</protein>
<evidence type="ECO:0000313" key="2">
    <source>
        <dbReference type="EMBL" id="VDO94042.1"/>
    </source>
</evidence>
<evidence type="ECO:0000313" key="3">
    <source>
        <dbReference type="Proteomes" id="UP000050761"/>
    </source>
</evidence>
<dbReference type="Gene3D" id="1.10.10.10">
    <property type="entry name" value="Winged helix-like DNA-binding domain superfamily/Winged helix DNA-binding domain"/>
    <property type="match status" value="1"/>
</dbReference>
<reference evidence="2 3" key="1">
    <citation type="submission" date="2018-11" db="EMBL/GenBank/DDBJ databases">
        <authorList>
            <consortium name="Pathogen Informatics"/>
        </authorList>
    </citation>
    <scope>NUCLEOTIDE SEQUENCE [LARGE SCALE GENOMIC DNA]</scope>
</reference>
<dbReference type="OrthoDB" id="5823189at2759"/>
<proteinExistence type="predicted"/>
<dbReference type="Pfam" id="PF21517">
    <property type="entry name" value="HTH_Tnp_Tc3_2_like"/>
    <property type="match status" value="1"/>
</dbReference>
<dbReference type="InterPro" id="IPR048703">
    <property type="entry name" value="Tnp_Tc3-like_HTH"/>
</dbReference>
<dbReference type="Proteomes" id="UP000050761">
    <property type="component" value="Unassembled WGS sequence"/>
</dbReference>
<dbReference type="AlphaFoldDB" id="A0A183FWQ6"/>
<dbReference type="InterPro" id="IPR036388">
    <property type="entry name" value="WH-like_DNA-bd_sf"/>
</dbReference>
<sequence length="115" mass="13232">MIAAQLGRSLNCINRYLKDTEAYKQKSKAGRPRKLSARDQSRLLRMASNGTQSSEDLRCHLDLPASKWIVLRNLNRSTHIVLQVMKRALRLTDCHKAAKSNFARAHMSTNWKEVR</sequence>